<gene>
    <name evidence="1" type="ORF">FSB_LOCUS53017</name>
</gene>
<sequence>MIGWMMELLSKFPSLDVARRLEKLQRDFLWGGLGDEHKFHLVNWHQVVDSKYGSQWGAGVQIRPVHDWELEVVASFMELLYSCSIRRGNLDSLCWRPSSRKIFQVRSYYSVLIQPSRNSFPWRSVWKSKVPTAILVGFLLLTIYGSDRGVADLFACWSGKVGNSESGAIWKAVPHCLMWCLWHKRNSQTFSGAIGSSSQTHLLADPFRVDEGLQLNLCPFCSRNA</sequence>
<organism evidence="1">
    <name type="scientific">Fagus sylvatica</name>
    <name type="common">Beechnut</name>
    <dbReference type="NCBI Taxonomy" id="28930"/>
    <lineage>
        <taxon>Eukaryota</taxon>
        <taxon>Viridiplantae</taxon>
        <taxon>Streptophyta</taxon>
        <taxon>Embryophyta</taxon>
        <taxon>Tracheophyta</taxon>
        <taxon>Spermatophyta</taxon>
        <taxon>Magnoliopsida</taxon>
        <taxon>eudicotyledons</taxon>
        <taxon>Gunneridae</taxon>
        <taxon>Pentapetalae</taxon>
        <taxon>rosids</taxon>
        <taxon>fabids</taxon>
        <taxon>Fagales</taxon>
        <taxon>Fagaceae</taxon>
        <taxon>Fagus</taxon>
    </lineage>
</organism>
<evidence type="ECO:0008006" key="2">
    <source>
        <dbReference type="Google" id="ProtNLM"/>
    </source>
</evidence>
<accession>A0A2N9ILF2</accession>
<dbReference type="EMBL" id="OIVN01006104">
    <property type="protein sequence ID" value="SPD25135.1"/>
    <property type="molecule type" value="Genomic_DNA"/>
</dbReference>
<dbReference type="AlphaFoldDB" id="A0A2N9ILF2"/>
<protein>
    <recommendedName>
        <fullName evidence="2">Reverse transcriptase zinc-binding domain-containing protein</fullName>
    </recommendedName>
</protein>
<evidence type="ECO:0000313" key="1">
    <source>
        <dbReference type="EMBL" id="SPD25135.1"/>
    </source>
</evidence>
<name>A0A2N9ILF2_FAGSY</name>
<proteinExistence type="predicted"/>
<reference evidence="1" key="1">
    <citation type="submission" date="2018-02" db="EMBL/GenBank/DDBJ databases">
        <authorList>
            <person name="Cohen D.B."/>
            <person name="Kent A.D."/>
        </authorList>
    </citation>
    <scope>NUCLEOTIDE SEQUENCE</scope>
</reference>